<reference evidence="4" key="1">
    <citation type="journal article" date="2019" name="Int. J. Syst. Evol. Microbiol.">
        <title>The Global Catalogue of Microorganisms (GCM) 10K type strain sequencing project: providing services to taxonomists for standard genome sequencing and annotation.</title>
        <authorList>
            <consortium name="The Broad Institute Genomics Platform"/>
            <consortium name="The Broad Institute Genome Sequencing Center for Infectious Disease"/>
            <person name="Wu L."/>
            <person name="Ma J."/>
        </authorList>
    </citation>
    <scope>NUCLEOTIDE SEQUENCE [LARGE SCALE GENOMIC DNA]</scope>
    <source>
        <strain evidence="4">CCUG 62952</strain>
    </source>
</reference>
<feature type="chain" id="PRO_5046714862" evidence="1">
    <location>
        <begin position="18"/>
        <end position="316"/>
    </location>
</feature>
<name>A0ABW3D021_9FLAO</name>
<sequence>MRILVLLSIAFLLTACGEMNTDKIEKSDTNTSQFIQVLGISQDAGFPQIACKRDCCKKAFENTSVGEMVTSIGIVDLNFTQKFLVEATPDISYQLQHLNESAGNEKTIDGIFITHAHIGHYTGLMYLGRESLGANNIPVYAMPRMRSFLENNGPWSQLISLENITLENLEKDSPVALNAHLRITPFLVPHRDEFSETVGFKITGKSKSALFIPDIDKWEKWKNDIVEEVKKVDYALLDATFFKNGEIPRDMSEVPHPFVEETVARFKGTSKETKQKIIFVHFNHSNPALNPEDPLRQELEAVGYRFAFQGMRLPLD</sequence>
<evidence type="ECO:0000256" key="1">
    <source>
        <dbReference type="SAM" id="SignalP"/>
    </source>
</evidence>
<proteinExistence type="predicted"/>
<comment type="caution">
    <text evidence="3">The sequence shown here is derived from an EMBL/GenBank/DDBJ whole genome shotgun (WGS) entry which is preliminary data.</text>
</comment>
<dbReference type="RefSeq" id="WP_386409464.1">
    <property type="nucleotide sequence ID" value="NZ_JBHTJH010000017.1"/>
</dbReference>
<dbReference type="Pfam" id="PF12706">
    <property type="entry name" value="Lactamase_B_2"/>
    <property type="match status" value="1"/>
</dbReference>
<keyword evidence="1" id="KW-0732">Signal</keyword>
<dbReference type="PANTHER" id="PTHR42663">
    <property type="entry name" value="HYDROLASE C777.06C-RELATED-RELATED"/>
    <property type="match status" value="1"/>
</dbReference>
<evidence type="ECO:0000313" key="4">
    <source>
        <dbReference type="Proteomes" id="UP001596978"/>
    </source>
</evidence>
<dbReference type="SUPFAM" id="SSF56281">
    <property type="entry name" value="Metallo-hydrolase/oxidoreductase"/>
    <property type="match status" value="1"/>
</dbReference>
<accession>A0ABW3D021</accession>
<protein>
    <submittedName>
        <fullName evidence="3">MBL fold metallo-hydrolase</fullName>
    </submittedName>
</protein>
<evidence type="ECO:0000259" key="2">
    <source>
        <dbReference type="Pfam" id="PF12706"/>
    </source>
</evidence>
<evidence type="ECO:0000313" key="3">
    <source>
        <dbReference type="EMBL" id="MFD0863429.1"/>
    </source>
</evidence>
<dbReference type="PANTHER" id="PTHR42663:SF6">
    <property type="entry name" value="HYDROLASE C777.06C-RELATED"/>
    <property type="match status" value="1"/>
</dbReference>
<dbReference type="Proteomes" id="UP001596978">
    <property type="component" value="Unassembled WGS sequence"/>
</dbReference>
<feature type="domain" description="Metallo-beta-lactamase" evidence="2">
    <location>
        <begin position="83"/>
        <end position="282"/>
    </location>
</feature>
<keyword evidence="4" id="KW-1185">Reference proteome</keyword>
<dbReference type="Gene3D" id="3.60.15.10">
    <property type="entry name" value="Ribonuclease Z/Hydroxyacylglutathione hydrolase-like"/>
    <property type="match status" value="1"/>
</dbReference>
<gene>
    <name evidence="3" type="ORF">ACFQ1M_14535</name>
</gene>
<dbReference type="InterPro" id="IPR001279">
    <property type="entry name" value="Metallo-B-lactamas"/>
</dbReference>
<feature type="signal peptide" evidence="1">
    <location>
        <begin position="1"/>
        <end position="17"/>
    </location>
</feature>
<dbReference type="PROSITE" id="PS51257">
    <property type="entry name" value="PROKAR_LIPOPROTEIN"/>
    <property type="match status" value="1"/>
</dbReference>
<dbReference type="EMBL" id="JBHTJH010000017">
    <property type="protein sequence ID" value="MFD0863429.1"/>
    <property type="molecule type" value="Genomic_DNA"/>
</dbReference>
<organism evidence="3 4">
    <name type="scientific">Sungkyunkwania multivorans</name>
    <dbReference type="NCBI Taxonomy" id="1173618"/>
    <lineage>
        <taxon>Bacteria</taxon>
        <taxon>Pseudomonadati</taxon>
        <taxon>Bacteroidota</taxon>
        <taxon>Flavobacteriia</taxon>
        <taxon>Flavobacteriales</taxon>
        <taxon>Flavobacteriaceae</taxon>
        <taxon>Sungkyunkwania</taxon>
    </lineage>
</organism>
<dbReference type="InterPro" id="IPR036866">
    <property type="entry name" value="RibonucZ/Hydroxyglut_hydro"/>
</dbReference>